<dbReference type="CDD" id="cd13963">
    <property type="entry name" value="PT_UbiA_2"/>
    <property type="match status" value="1"/>
</dbReference>
<name>A7NR96_ROSCS</name>
<dbReference type="RefSeq" id="WP_012122513.1">
    <property type="nucleotide sequence ID" value="NC_009767.1"/>
</dbReference>
<dbReference type="GO" id="GO:0009247">
    <property type="term" value="P:glycolipid biosynthetic process"/>
    <property type="evidence" value="ECO:0007669"/>
    <property type="project" value="TreeGrafter"/>
</dbReference>
<feature type="transmembrane region" description="Helical" evidence="5">
    <location>
        <begin position="267"/>
        <end position="286"/>
    </location>
</feature>
<dbReference type="InterPro" id="IPR039653">
    <property type="entry name" value="Prenyltransferase"/>
</dbReference>
<dbReference type="OrthoDB" id="9803632at2"/>
<sequence>MEQIAEIELTRARGGAMLIELLRAMRPKEWIKNTFVFAAIVFSQQRLWMHVDAVLTVTLAFALFCMVASAIYLLNDLVDMEKDRAHPKKRNRPLASGRLSPRIAALTAVALVVVALPLSVALDLSYAPPGDSTTWFGYNYDFPAALFTYAIIQGVAYSYYFKHVVIMDIFTIAAGFVLRAVAGAMVIDIAITPWLLICMGLLALFLGLAKRRAELVLLENGAGAHRRILDEYSLPLLDQMMSIVTAATIIAYTLFTSTAETLPHEPFPVMMITVPFVVYAIFRYLYLIYKQDGGGSPADLVLRDMPLASCIVLWGLTSVAILAAFAS</sequence>
<dbReference type="KEGG" id="rca:Rcas_4060"/>
<dbReference type="InterPro" id="IPR000537">
    <property type="entry name" value="UbiA_prenyltransferase"/>
</dbReference>
<evidence type="ECO:0000313" key="7">
    <source>
        <dbReference type="Proteomes" id="UP000000263"/>
    </source>
</evidence>
<reference evidence="6 7" key="1">
    <citation type="submission" date="2007-08" db="EMBL/GenBank/DDBJ databases">
        <title>Complete sequence of Roseiflexus castenholzii DSM 13941.</title>
        <authorList>
            <consortium name="US DOE Joint Genome Institute"/>
            <person name="Copeland A."/>
            <person name="Lucas S."/>
            <person name="Lapidus A."/>
            <person name="Barry K."/>
            <person name="Glavina del Rio T."/>
            <person name="Dalin E."/>
            <person name="Tice H."/>
            <person name="Pitluck S."/>
            <person name="Thompson L.S."/>
            <person name="Brettin T."/>
            <person name="Bruce D."/>
            <person name="Detter J.C."/>
            <person name="Han C."/>
            <person name="Tapia R."/>
            <person name="Schmutz J."/>
            <person name="Larimer F."/>
            <person name="Land M."/>
            <person name="Hauser L."/>
            <person name="Kyrpides N."/>
            <person name="Mikhailova N."/>
            <person name="Bryant D.A."/>
            <person name="Hanada S."/>
            <person name="Tsukatani Y."/>
            <person name="Richardson P."/>
        </authorList>
    </citation>
    <scope>NUCLEOTIDE SEQUENCE [LARGE SCALE GENOMIC DNA]</scope>
    <source>
        <strain evidence="7">DSM 13941 / HLO8</strain>
    </source>
</reference>
<dbReference type="PANTHER" id="PTHR11048:SF5">
    <property type="entry name" value="DECAPRENYL-PHOSPHATE PHOSPHORIBOSYLTRANSFERASE"/>
    <property type="match status" value="1"/>
</dbReference>
<feature type="transmembrane region" description="Helical" evidence="5">
    <location>
        <begin position="99"/>
        <end position="122"/>
    </location>
</feature>
<evidence type="ECO:0000256" key="2">
    <source>
        <dbReference type="ARBA" id="ARBA00022692"/>
    </source>
</evidence>
<evidence type="ECO:0000313" key="6">
    <source>
        <dbReference type="EMBL" id="ABU60092.1"/>
    </source>
</evidence>
<dbReference type="eggNOG" id="COG0382">
    <property type="taxonomic scope" value="Bacteria"/>
</dbReference>
<keyword evidence="2 5" id="KW-0812">Transmembrane</keyword>
<dbReference type="STRING" id="383372.Rcas_4060"/>
<dbReference type="Gene3D" id="1.10.357.140">
    <property type="entry name" value="UbiA prenyltransferase"/>
    <property type="match status" value="1"/>
</dbReference>
<feature type="transmembrane region" description="Helical" evidence="5">
    <location>
        <begin position="191"/>
        <end position="209"/>
    </location>
</feature>
<dbReference type="AlphaFoldDB" id="A7NR96"/>
<keyword evidence="4 5" id="KW-0472">Membrane</keyword>
<feature type="transmembrane region" description="Helical" evidence="5">
    <location>
        <begin position="165"/>
        <end position="185"/>
    </location>
</feature>
<evidence type="ECO:0000256" key="1">
    <source>
        <dbReference type="ARBA" id="ARBA00004141"/>
    </source>
</evidence>
<dbReference type="GO" id="GO:0005886">
    <property type="term" value="C:plasma membrane"/>
    <property type="evidence" value="ECO:0007669"/>
    <property type="project" value="TreeGrafter"/>
</dbReference>
<dbReference type="HOGENOM" id="CLU_029423_0_1_0"/>
<dbReference type="InterPro" id="IPR044878">
    <property type="entry name" value="UbiA_sf"/>
</dbReference>
<protein>
    <submittedName>
        <fullName evidence="6">UbiA prenyltransferase</fullName>
    </submittedName>
</protein>
<feature type="transmembrane region" description="Helical" evidence="5">
    <location>
        <begin position="142"/>
        <end position="160"/>
    </location>
</feature>
<dbReference type="PANTHER" id="PTHR11048">
    <property type="entry name" value="PRENYLTRANSFERASES"/>
    <property type="match status" value="1"/>
</dbReference>
<evidence type="ECO:0000256" key="4">
    <source>
        <dbReference type="ARBA" id="ARBA00023136"/>
    </source>
</evidence>
<proteinExistence type="predicted"/>
<dbReference type="Pfam" id="PF01040">
    <property type="entry name" value="UbiA"/>
    <property type="match status" value="1"/>
</dbReference>
<accession>A7NR96</accession>
<evidence type="ECO:0000256" key="3">
    <source>
        <dbReference type="ARBA" id="ARBA00022989"/>
    </source>
</evidence>
<feature type="transmembrane region" description="Helical" evidence="5">
    <location>
        <begin position="236"/>
        <end position="255"/>
    </location>
</feature>
<feature type="transmembrane region" description="Helical" evidence="5">
    <location>
        <begin position="307"/>
        <end position="326"/>
    </location>
</feature>
<evidence type="ECO:0000256" key="5">
    <source>
        <dbReference type="SAM" id="Phobius"/>
    </source>
</evidence>
<comment type="subcellular location">
    <subcellularLocation>
        <location evidence="1">Membrane</location>
        <topology evidence="1">Multi-pass membrane protein</topology>
    </subcellularLocation>
</comment>
<dbReference type="NCBIfam" id="NF008978">
    <property type="entry name" value="PRK12324.1-4"/>
    <property type="match status" value="1"/>
</dbReference>
<dbReference type="Proteomes" id="UP000000263">
    <property type="component" value="Chromosome"/>
</dbReference>
<keyword evidence="6" id="KW-0808">Transferase</keyword>
<dbReference type="EMBL" id="CP000804">
    <property type="protein sequence ID" value="ABU60092.1"/>
    <property type="molecule type" value="Genomic_DNA"/>
</dbReference>
<keyword evidence="7" id="KW-1185">Reference proteome</keyword>
<dbReference type="GO" id="GO:0016765">
    <property type="term" value="F:transferase activity, transferring alkyl or aryl (other than methyl) groups"/>
    <property type="evidence" value="ECO:0007669"/>
    <property type="project" value="InterPro"/>
</dbReference>
<keyword evidence="3 5" id="KW-1133">Transmembrane helix</keyword>
<feature type="transmembrane region" description="Helical" evidence="5">
    <location>
        <begin position="54"/>
        <end position="78"/>
    </location>
</feature>
<gene>
    <name evidence="6" type="ordered locus">Rcas_4060</name>
</gene>
<organism evidence="6 7">
    <name type="scientific">Roseiflexus castenholzii (strain DSM 13941 / HLO8)</name>
    <dbReference type="NCBI Taxonomy" id="383372"/>
    <lineage>
        <taxon>Bacteria</taxon>
        <taxon>Bacillati</taxon>
        <taxon>Chloroflexota</taxon>
        <taxon>Chloroflexia</taxon>
        <taxon>Chloroflexales</taxon>
        <taxon>Roseiflexineae</taxon>
        <taxon>Roseiflexaceae</taxon>
        <taxon>Roseiflexus</taxon>
    </lineage>
</organism>
<dbReference type="NCBIfam" id="NF008977">
    <property type="entry name" value="PRK12324.1-2"/>
    <property type="match status" value="1"/>
</dbReference>